<dbReference type="PANTHER" id="PTHR47143:SF4">
    <property type="entry name" value="TRANSIENT RECEPTOR POTENTIAL CATION CHANNEL PROTEIN PAINLESS"/>
    <property type="match status" value="1"/>
</dbReference>
<keyword evidence="5" id="KW-0677">Repeat</keyword>
<evidence type="ECO:0000256" key="8">
    <source>
        <dbReference type="ARBA" id="ARBA00023065"/>
    </source>
</evidence>
<name>A0A9J6BQY6_POLVA</name>
<dbReference type="OrthoDB" id="7784786at2759"/>
<dbReference type="EMBL" id="JADBJN010000003">
    <property type="protein sequence ID" value="KAG5672162.1"/>
    <property type="molecule type" value="Genomic_DNA"/>
</dbReference>
<evidence type="ECO:0000256" key="10">
    <source>
        <dbReference type="ARBA" id="ARBA00023303"/>
    </source>
</evidence>
<keyword evidence="3" id="KW-0716">Sensory transduction</keyword>
<feature type="transmembrane region" description="Helical" evidence="12">
    <location>
        <begin position="598"/>
        <end position="622"/>
    </location>
</feature>
<accession>A0A9J6BQY6</accession>
<keyword evidence="11" id="KW-0175">Coiled coil</keyword>
<feature type="transmembrane region" description="Helical" evidence="12">
    <location>
        <begin position="502"/>
        <end position="524"/>
    </location>
</feature>
<evidence type="ECO:0000313" key="15">
    <source>
        <dbReference type="Proteomes" id="UP001107558"/>
    </source>
</evidence>
<dbReference type="InterPro" id="IPR036770">
    <property type="entry name" value="Ankyrin_rpt-contain_sf"/>
</dbReference>
<keyword evidence="2" id="KW-0813">Transport</keyword>
<evidence type="ECO:0000256" key="12">
    <source>
        <dbReference type="SAM" id="Phobius"/>
    </source>
</evidence>
<evidence type="ECO:0000256" key="4">
    <source>
        <dbReference type="ARBA" id="ARBA00022692"/>
    </source>
</evidence>
<evidence type="ECO:0000256" key="3">
    <source>
        <dbReference type="ARBA" id="ARBA00022606"/>
    </source>
</evidence>
<evidence type="ECO:0000256" key="1">
    <source>
        <dbReference type="ARBA" id="ARBA00004141"/>
    </source>
</evidence>
<dbReference type="Pfam" id="PF00520">
    <property type="entry name" value="Ion_trans"/>
    <property type="match status" value="1"/>
</dbReference>
<dbReference type="InterPro" id="IPR052076">
    <property type="entry name" value="TRP_cation_channel"/>
</dbReference>
<dbReference type="GO" id="GO:0005216">
    <property type="term" value="F:monoatomic ion channel activity"/>
    <property type="evidence" value="ECO:0007669"/>
    <property type="project" value="InterPro"/>
</dbReference>
<dbReference type="Gene3D" id="1.25.40.20">
    <property type="entry name" value="Ankyrin repeat-containing domain"/>
    <property type="match status" value="2"/>
</dbReference>
<evidence type="ECO:0000313" key="14">
    <source>
        <dbReference type="EMBL" id="KAG5672162.1"/>
    </source>
</evidence>
<evidence type="ECO:0000256" key="5">
    <source>
        <dbReference type="ARBA" id="ARBA00022737"/>
    </source>
</evidence>
<feature type="coiled-coil region" evidence="11">
    <location>
        <begin position="873"/>
        <end position="900"/>
    </location>
</feature>
<protein>
    <recommendedName>
        <fullName evidence="13">Ion transport domain-containing protein</fullName>
    </recommendedName>
</protein>
<dbReference type="PANTHER" id="PTHR47143">
    <property type="entry name" value="TRANSIENT RECEPTOR POTENTIAL CATION CHANNEL PROTEIN PAINLESS"/>
    <property type="match status" value="1"/>
</dbReference>
<keyword evidence="8" id="KW-0406">Ion transport</keyword>
<evidence type="ECO:0000256" key="2">
    <source>
        <dbReference type="ARBA" id="ARBA00022448"/>
    </source>
</evidence>
<evidence type="ECO:0000259" key="13">
    <source>
        <dbReference type="Pfam" id="PF00520"/>
    </source>
</evidence>
<evidence type="ECO:0000256" key="7">
    <source>
        <dbReference type="ARBA" id="ARBA00023043"/>
    </source>
</evidence>
<dbReference type="InterPro" id="IPR005821">
    <property type="entry name" value="Ion_trans_dom"/>
</dbReference>
<feature type="transmembrane region" description="Helical" evidence="12">
    <location>
        <begin position="634"/>
        <end position="660"/>
    </location>
</feature>
<keyword evidence="10" id="KW-0407">Ion channel</keyword>
<feature type="transmembrane region" description="Helical" evidence="12">
    <location>
        <begin position="575"/>
        <end position="592"/>
    </location>
</feature>
<keyword evidence="9 12" id="KW-0472">Membrane</keyword>
<dbReference type="GO" id="GO:0034703">
    <property type="term" value="C:cation channel complex"/>
    <property type="evidence" value="ECO:0007669"/>
    <property type="project" value="UniProtKB-ARBA"/>
</dbReference>
<dbReference type="SMART" id="SM00248">
    <property type="entry name" value="ANK"/>
    <property type="match status" value="4"/>
</dbReference>
<keyword evidence="7" id="KW-0040">ANK repeat</keyword>
<feature type="domain" description="Ion transport" evidence="13">
    <location>
        <begin position="509"/>
        <end position="752"/>
    </location>
</feature>
<evidence type="ECO:0000256" key="9">
    <source>
        <dbReference type="ARBA" id="ARBA00023136"/>
    </source>
</evidence>
<sequence length="927" mass="107800">MLDPLKQLTIAFRERNLADFMHALEFLNGNPNQIIEENGPSLFQKILTTPNSADYIRLCIENGADCYTRASNKKFPLHFVLNSKCPKNLKQFLKNYDQSKINVKYHNENSLHLLIHMINDSNYENVAECIKILLLNGCNPNYPNDKNHTPFFDLLEKQKTLLLLGELVQFFVSNAEVDVYTYHQEKMIENFKYSNKKLQLPQQHVQNIDPKFMFSLAVKCDELKFESYFKAFREQCYNNEQNYHEECAKLLEMATIKGAPNIVDLILQNVSVDVNVRAAAATWNCPPTFIACKQGFYKILEIFLKQQKIVFTFEKPKEFPLEKNTSSTLLHEVCLRFGADKINNEDVDFQKCFDMLINDPRCDINTVINAKDSYGCTPIHYTTRYKNEVATMALLKKSAYLCIPNNLGQLALNEINRDTFERFLDEAIVPINRRKKQTHMYVYGYDEQELHIDYSFLMPPENSSNSEITMLRRITKNTELKKLIKHPTLFSFLYIKWSKLSLLFNINFFMFAMFLLSFITYIVLCQSLEVDERKSNTFYMFFYGISIAFVFVLLAREILQCLFSPKYYFRSRMNWFEITLIVLSFLVLFGSFEEDFQRILRGITILFAAAEFLFLAGTLPNLSISTHMVILRTVILTFLKSISLYSILLFGFAFCFYTLFGYDPTSQSKKNSNATEITGDTESKANPSFLHPGIAIIKTFVMLTGELEFSDLELHDYSNYIIFVLFVFLITIVLFNLLNALAVSDTQQIKAEGQLVDLIQRISVLNKYEKVINNGKSAIARWFTGTTNIFNDWIPTGKIVVFLNEDNEIKTIKTVEKVARDLGDEEMQTLNNNNAGNASTPKYENIIVNAWLPIRKFHENAKMDHKIMKSIRHVLIEKKNREIEEEKEAYRKKIDQKILRDIINIKIQNYDNSETCKKILNETMKSN</sequence>
<keyword evidence="6 12" id="KW-1133">Transmembrane helix</keyword>
<dbReference type="Gene3D" id="1.10.287.70">
    <property type="match status" value="1"/>
</dbReference>
<dbReference type="AlphaFoldDB" id="A0A9J6BQY6"/>
<proteinExistence type="predicted"/>
<dbReference type="InterPro" id="IPR002110">
    <property type="entry name" value="Ankyrin_rpt"/>
</dbReference>
<evidence type="ECO:0000256" key="6">
    <source>
        <dbReference type="ARBA" id="ARBA00022989"/>
    </source>
</evidence>
<comment type="caution">
    <text evidence="14">The sequence shown here is derived from an EMBL/GenBank/DDBJ whole genome shotgun (WGS) entry which is preliminary data.</text>
</comment>
<keyword evidence="4 12" id="KW-0812">Transmembrane</keyword>
<reference evidence="14" key="1">
    <citation type="submission" date="2021-03" db="EMBL/GenBank/DDBJ databases">
        <title>Chromosome level genome of the anhydrobiotic midge Polypedilum vanderplanki.</title>
        <authorList>
            <person name="Yoshida Y."/>
            <person name="Kikawada T."/>
            <person name="Gusev O."/>
        </authorList>
    </citation>
    <scope>NUCLEOTIDE SEQUENCE</scope>
    <source>
        <strain evidence="14">NIAS01</strain>
        <tissue evidence="14">Whole body or cell culture</tissue>
    </source>
</reference>
<feature type="transmembrane region" description="Helical" evidence="12">
    <location>
        <begin position="720"/>
        <end position="742"/>
    </location>
</feature>
<dbReference type="SUPFAM" id="SSF81324">
    <property type="entry name" value="Voltage-gated potassium channels"/>
    <property type="match status" value="1"/>
</dbReference>
<feature type="transmembrane region" description="Helical" evidence="12">
    <location>
        <begin position="536"/>
        <end position="555"/>
    </location>
</feature>
<dbReference type="SUPFAM" id="SSF48403">
    <property type="entry name" value="Ankyrin repeat"/>
    <property type="match status" value="1"/>
</dbReference>
<organism evidence="14 15">
    <name type="scientific">Polypedilum vanderplanki</name>
    <name type="common">Sleeping chironomid midge</name>
    <dbReference type="NCBI Taxonomy" id="319348"/>
    <lineage>
        <taxon>Eukaryota</taxon>
        <taxon>Metazoa</taxon>
        <taxon>Ecdysozoa</taxon>
        <taxon>Arthropoda</taxon>
        <taxon>Hexapoda</taxon>
        <taxon>Insecta</taxon>
        <taxon>Pterygota</taxon>
        <taxon>Neoptera</taxon>
        <taxon>Endopterygota</taxon>
        <taxon>Diptera</taxon>
        <taxon>Nematocera</taxon>
        <taxon>Chironomoidea</taxon>
        <taxon>Chironomidae</taxon>
        <taxon>Chironominae</taxon>
        <taxon>Polypedilum</taxon>
        <taxon>Polypedilum</taxon>
    </lineage>
</organism>
<keyword evidence="15" id="KW-1185">Reference proteome</keyword>
<dbReference type="Proteomes" id="UP001107558">
    <property type="component" value="Chromosome 3"/>
</dbReference>
<comment type="subcellular location">
    <subcellularLocation>
        <location evidence="1">Membrane</location>
        <topology evidence="1">Multi-pass membrane protein</topology>
    </subcellularLocation>
</comment>
<evidence type="ECO:0000256" key="11">
    <source>
        <dbReference type="SAM" id="Coils"/>
    </source>
</evidence>
<gene>
    <name evidence="14" type="ORF">PVAND_002315</name>
</gene>